<dbReference type="InterPro" id="IPR001002">
    <property type="entry name" value="Chitin-bd_1"/>
</dbReference>
<organism evidence="7 8">
    <name type="scientific">Mollisia scopiformis</name>
    <name type="common">Conifer needle endophyte fungus</name>
    <name type="synonym">Phialocephala scopiformis</name>
    <dbReference type="NCBI Taxonomy" id="149040"/>
    <lineage>
        <taxon>Eukaryota</taxon>
        <taxon>Fungi</taxon>
        <taxon>Dikarya</taxon>
        <taxon>Ascomycota</taxon>
        <taxon>Pezizomycotina</taxon>
        <taxon>Leotiomycetes</taxon>
        <taxon>Helotiales</taxon>
        <taxon>Mollisiaceae</taxon>
        <taxon>Mollisia</taxon>
    </lineage>
</organism>
<dbReference type="PROSITE" id="PS50941">
    <property type="entry name" value="CHIT_BIND_I_2"/>
    <property type="match status" value="2"/>
</dbReference>
<dbReference type="KEGG" id="psco:LY89DRAFT_785380"/>
<evidence type="ECO:0000256" key="2">
    <source>
        <dbReference type="ARBA" id="ARBA00023157"/>
    </source>
</evidence>
<proteinExistence type="predicted"/>
<dbReference type="Proteomes" id="UP000070700">
    <property type="component" value="Unassembled WGS sequence"/>
</dbReference>
<dbReference type="STRING" id="149040.A0A194WYY3"/>
<dbReference type="CDD" id="cd11618">
    <property type="entry name" value="ChtBD1_1"/>
    <property type="match status" value="1"/>
</dbReference>
<evidence type="ECO:0000256" key="5">
    <source>
        <dbReference type="SAM" id="SignalP"/>
    </source>
</evidence>
<dbReference type="PANTHER" id="PTHR47849">
    <property type="entry name" value="CHITIN-BINDING LECTIN 1"/>
    <property type="match status" value="1"/>
</dbReference>
<reference evidence="7 8" key="1">
    <citation type="submission" date="2015-10" db="EMBL/GenBank/DDBJ databases">
        <title>Full genome of DAOMC 229536 Phialocephala scopiformis, a fungal endophyte of spruce producing the potent anti-insectan compound rugulosin.</title>
        <authorList>
            <consortium name="DOE Joint Genome Institute"/>
            <person name="Walker A.K."/>
            <person name="Frasz S.L."/>
            <person name="Seifert K.A."/>
            <person name="Miller J.D."/>
            <person name="Mondo S.J."/>
            <person name="Labutti K."/>
            <person name="Lipzen A."/>
            <person name="Dockter R."/>
            <person name="Kennedy M."/>
            <person name="Grigoriev I.V."/>
            <person name="Spatafora J.W."/>
        </authorList>
    </citation>
    <scope>NUCLEOTIDE SEQUENCE [LARGE SCALE GENOMIC DNA]</scope>
    <source>
        <strain evidence="7 8">CBS 120377</strain>
    </source>
</reference>
<evidence type="ECO:0000259" key="6">
    <source>
        <dbReference type="PROSITE" id="PS50941"/>
    </source>
</evidence>
<gene>
    <name evidence="7" type="ORF">LY89DRAFT_785380</name>
</gene>
<keyword evidence="1 3" id="KW-0147">Chitin-binding</keyword>
<comment type="caution">
    <text evidence="3">Lacks conserved residue(s) required for the propagation of feature annotation.</text>
</comment>
<dbReference type="GeneID" id="28832615"/>
<dbReference type="OrthoDB" id="3531773at2759"/>
<feature type="compositionally biased region" description="Pro residues" evidence="4">
    <location>
        <begin position="80"/>
        <end position="92"/>
    </location>
</feature>
<feature type="disulfide bond" evidence="3">
    <location>
        <begin position="193"/>
        <end position="207"/>
    </location>
</feature>
<dbReference type="GO" id="GO:0008061">
    <property type="term" value="F:chitin binding"/>
    <property type="evidence" value="ECO:0007669"/>
    <property type="project" value="UniProtKB-UniRule"/>
</dbReference>
<name>A0A194WYY3_MOLSC</name>
<dbReference type="InterPro" id="IPR036861">
    <property type="entry name" value="Endochitinase-like_sf"/>
</dbReference>
<keyword evidence="8" id="KW-1185">Reference proteome</keyword>
<feature type="region of interest" description="Disordered" evidence="4">
    <location>
        <begin position="62"/>
        <end position="92"/>
    </location>
</feature>
<dbReference type="EMBL" id="KQ947423">
    <property type="protein sequence ID" value="KUJ12802.1"/>
    <property type="molecule type" value="Genomic_DNA"/>
</dbReference>
<protein>
    <recommendedName>
        <fullName evidence="6">Chitin-binding type-1 domain-containing protein</fullName>
    </recommendedName>
</protein>
<feature type="signal peptide" evidence="5">
    <location>
        <begin position="1"/>
        <end position="19"/>
    </location>
</feature>
<feature type="compositionally biased region" description="Pro residues" evidence="4">
    <location>
        <begin position="226"/>
        <end position="240"/>
    </location>
</feature>
<feature type="chain" id="PRO_5008267621" description="Chitin-binding type-1 domain-containing protein" evidence="5">
    <location>
        <begin position="20"/>
        <end position="253"/>
    </location>
</feature>
<dbReference type="PRINTS" id="PR00451">
    <property type="entry name" value="CHITINBINDNG"/>
</dbReference>
<sequence length="253" mass="25754">MHILNVVFIAALLAVSIDAETPGVCANLWVTIWETPGAEPPGIWISSSDTYSIVVPYQTGGGVPQAPGGTPPDSGTLTPAIPPPANPTNPPPMMSLPVPEITLNPTVPAIIYPTHPPSPPGFGTLCSVNRVCGPELCCSQYGYCGSTADFCSTGCQVGAGYCWPETGPPPTQNGYCGALHNGTTCVGWPTGQCCSQYGSCGNTTDYCGGGCQSEFGICDIVSSSPAPGPNVTPSPPPPATPLLTLASVPTSYP</sequence>
<feature type="domain" description="Chitin-binding type-1" evidence="6">
    <location>
        <begin position="173"/>
        <end position="220"/>
    </location>
</feature>
<feature type="disulfide bond" evidence="3">
    <location>
        <begin position="132"/>
        <end position="144"/>
    </location>
</feature>
<feature type="domain" description="Chitin-binding type-1" evidence="6">
    <location>
        <begin position="123"/>
        <end position="164"/>
    </location>
</feature>
<evidence type="ECO:0000313" key="8">
    <source>
        <dbReference type="Proteomes" id="UP000070700"/>
    </source>
</evidence>
<dbReference type="SMART" id="SM00270">
    <property type="entry name" value="ChtBD1"/>
    <property type="match status" value="2"/>
</dbReference>
<evidence type="ECO:0000256" key="3">
    <source>
        <dbReference type="PROSITE-ProRule" id="PRU00261"/>
    </source>
</evidence>
<feature type="compositionally biased region" description="Low complexity" evidence="4">
    <location>
        <begin position="241"/>
        <end position="253"/>
    </location>
</feature>
<dbReference type="RefSeq" id="XP_018067157.1">
    <property type="nucleotide sequence ID" value="XM_018222889.1"/>
</dbReference>
<evidence type="ECO:0000256" key="1">
    <source>
        <dbReference type="ARBA" id="ARBA00022669"/>
    </source>
</evidence>
<feature type="region of interest" description="Disordered" evidence="4">
    <location>
        <begin position="226"/>
        <end position="253"/>
    </location>
</feature>
<dbReference type="CDD" id="cd00035">
    <property type="entry name" value="ChtBD1"/>
    <property type="match status" value="1"/>
</dbReference>
<accession>A0A194WYY3</accession>
<keyword evidence="2 3" id="KW-1015">Disulfide bond</keyword>
<keyword evidence="5" id="KW-0732">Signal</keyword>
<feature type="disulfide bond" evidence="3">
    <location>
        <begin position="137"/>
        <end position="151"/>
    </location>
</feature>
<evidence type="ECO:0000256" key="4">
    <source>
        <dbReference type="SAM" id="MobiDB-lite"/>
    </source>
</evidence>
<dbReference type="Gene3D" id="3.30.60.10">
    <property type="entry name" value="Endochitinase-like"/>
    <property type="match status" value="2"/>
</dbReference>
<dbReference type="SUPFAM" id="SSF57016">
    <property type="entry name" value="Plant lectins/antimicrobial peptides"/>
    <property type="match status" value="2"/>
</dbReference>
<dbReference type="PANTHER" id="PTHR47849:SF8">
    <property type="entry name" value="LECTIN"/>
    <property type="match status" value="1"/>
</dbReference>
<dbReference type="InParanoid" id="A0A194WYY3"/>
<dbReference type="AlphaFoldDB" id="A0A194WYY3"/>
<dbReference type="Pfam" id="PF00187">
    <property type="entry name" value="Chitin_bind_1"/>
    <property type="match status" value="2"/>
</dbReference>
<evidence type="ECO:0000313" key="7">
    <source>
        <dbReference type="EMBL" id="KUJ12802.1"/>
    </source>
</evidence>